<evidence type="ECO:0000313" key="2">
    <source>
        <dbReference type="EMBL" id="KKN10735.1"/>
    </source>
</evidence>
<feature type="compositionally biased region" description="Basic residues" evidence="1">
    <location>
        <begin position="298"/>
        <end position="325"/>
    </location>
</feature>
<evidence type="ECO:0000256" key="1">
    <source>
        <dbReference type="SAM" id="MobiDB-lite"/>
    </source>
</evidence>
<dbReference type="AlphaFoldDB" id="A0A0F9MTV7"/>
<name>A0A0F9MTV7_9ZZZZ</name>
<reference evidence="2" key="1">
    <citation type="journal article" date="2015" name="Nature">
        <title>Complex archaea that bridge the gap between prokaryotes and eukaryotes.</title>
        <authorList>
            <person name="Spang A."/>
            <person name="Saw J.H."/>
            <person name="Jorgensen S.L."/>
            <person name="Zaremba-Niedzwiedzka K."/>
            <person name="Martijn J."/>
            <person name="Lind A.E."/>
            <person name="van Eijk R."/>
            <person name="Schleper C."/>
            <person name="Guy L."/>
            <person name="Ettema T.J."/>
        </authorList>
    </citation>
    <scope>NUCLEOTIDE SEQUENCE</scope>
</reference>
<dbReference type="EMBL" id="LAZR01004212">
    <property type="protein sequence ID" value="KKN10735.1"/>
    <property type="molecule type" value="Genomic_DNA"/>
</dbReference>
<protein>
    <submittedName>
        <fullName evidence="2">Uncharacterized protein</fullName>
    </submittedName>
</protein>
<feature type="region of interest" description="Disordered" evidence="1">
    <location>
        <begin position="115"/>
        <end position="140"/>
    </location>
</feature>
<sequence length="325" mass="36263">MNPVAVIANFSRLGEALKRTGTFMEVAKQIAGIAEMAEATVMQEAGDWFDGHTVKRNMSELKKHAGSFVKLAQEMDMMQQRSTALYDDMGNVLSRYFEMSPLQDAMPTGDIGGGQAQGMGGALPGDDEEEDEQGGMLDDGGYGGFDFNGDDDEEEDETVETIVDSVMDRILPDKGLEEKGEETEFRARKALRTPHSISRGQQGFTHDQALEILRRLNVKNVDEARQVFSRISEMMQVRAEGGPGSGPQSHGSDRKGVADKWAQRFSSDKTQLTPAAERVRAKEIRNLKRISKNEGYPKKHKGRRKWGSKKRQAAKNRKKIRQKHK</sequence>
<accession>A0A0F9MTV7</accession>
<feature type="compositionally biased region" description="Polar residues" evidence="1">
    <location>
        <begin position="264"/>
        <end position="273"/>
    </location>
</feature>
<feature type="region of interest" description="Disordered" evidence="1">
    <location>
        <begin position="238"/>
        <end position="325"/>
    </location>
</feature>
<feature type="compositionally biased region" description="Basic and acidic residues" evidence="1">
    <location>
        <begin position="277"/>
        <end position="297"/>
    </location>
</feature>
<feature type="compositionally biased region" description="Basic and acidic residues" evidence="1">
    <location>
        <begin position="251"/>
        <end position="262"/>
    </location>
</feature>
<gene>
    <name evidence="2" type="ORF">LCGC14_1033570</name>
</gene>
<proteinExistence type="predicted"/>
<comment type="caution">
    <text evidence="2">The sequence shown here is derived from an EMBL/GenBank/DDBJ whole genome shotgun (WGS) entry which is preliminary data.</text>
</comment>
<organism evidence="2">
    <name type="scientific">marine sediment metagenome</name>
    <dbReference type="NCBI Taxonomy" id="412755"/>
    <lineage>
        <taxon>unclassified sequences</taxon>
        <taxon>metagenomes</taxon>
        <taxon>ecological metagenomes</taxon>
    </lineage>
</organism>